<name>A0A919JDN4_9ACTN</name>
<keyword evidence="3" id="KW-1185">Reference proteome</keyword>
<protein>
    <submittedName>
        <fullName evidence="2">Membrane protein</fullName>
    </submittedName>
</protein>
<evidence type="ECO:0000313" key="2">
    <source>
        <dbReference type="EMBL" id="GIE47022.1"/>
    </source>
</evidence>
<feature type="transmembrane region" description="Helical" evidence="1">
    <location>
        <begin position="109"/>
        <end position="126"/>
    </location>
</feature>
<dbReference type="Pfam" id="PF13787">
    <property type="entry name" value="HXXEE"/>
    <property type="match status" value="1"/>
</dbReference>
<keyword evidence="1" id="KW-0472">Membrane</keyword>
<proteinExistence type="predicted"/>
<comment type="caution">
    <text evidence="2">The sequence shown here is derived from an EMBL/GenBank/DDBJ whole genome shotgun (WGS) entry which is preliminary data.</text>
</comment>
<dbReference type="RefSeq" id="WP_203764114.1">
    <property type="nucleotide sequence ID" value="NZ_BAAAYJ010000103.1"/>
</dbReference>
<sequence length="167" mass="17869">MTPMTKVALGLFGAWAVHDLEELMTMGRSSREILPRLPQRLPVPEALRRDGVSPQHAGLSIAMMGALTAAAAAEGVRTQGRSALFRGGVLAFGLHGFSHLMMAGAARRYVTGVATAPTLVIPYWVWARRRLAQRGIPAADGRATAVALAVGPVLVGIHVLTYRLLRR</sequence>
<feature type="transmembrane region" description="Helical" evidence="1">
    <location>
        <begin position="146"/>
        <end position="165"/>
    </location>
</feature>
<dbReference type="InterPro" id="IPR025671">
    <property type="entry name" value="HXXEE"/>
</dbReference>
<keyword evidence="1" id="KW-1133">Transmembrane helix</keyword>
<evidence type="ECO:0000256" key="1">
    <source>
        <dbReference type="SAM" id="Phobius"/>
    </source>
</evidence>
<dbReference type="Proteomes" id="UP000647172">
    <property type="component" value="Unassembled WGS sequence"/>
</dbReference>
<reference evidence="2" key="1">
    <citation type="submission" date="2021-01" db="EMBL/GenBank/DDBJ databases">
        <title>Whole genome shotgun sequence of Actinoplanes nipponensis NBRC 14063.</title>
        <authorList>
            <person name="Komaki H."/>
            <person name="Tamura T."/>
        </authorList>
    </citation>
    <scope>NUCLEOTIDE SEQUENCE</scope>
    <source>
        <strain evidence="2">NBRC 14063</strain>
    </source>
</reference>
<accession>A0A919JDN4</accession>
<evidence type="ECO:0000313" key="3">
    <source>
        <dbReference type="Proteomes" id="UP000647172"/>
    </source>
</evidence>
<organism evidence="2 3">
    <name type="scientific">Actinoplanes nipponensis</name>
    <dbReference type="NCBI Taxonomy" id="135950"/>
    <lineage>
        <taxon>Bacteria</taxon>
        <taxon>Bacillati</taxon>
        <taxon>Actinomycetota</taxon>
        <taxon>Actinomycetes</taxon>
        <taxon>Micromonosporales</taxon>
        <taxon>Micromonosporaceae</taxon>
        <taxon>Actinoplanes</taxon>
    </lineage>
</organism>
<gene>
    <name evidence="2" type="ORF">Ani05nite_05560</name>
</gene>
<keyword evidence="1" id="KW-0812">Transmembrane</keyword>
<dbReference type="EMBL" id="BOMQ01000008">
    <property type="protein sequence ID" value="GIE47022.1"/>
    <property type="molecule type" value="Genomic_DNA"/>
</dbReference>
<dbReference type="AlphaFoldDB" id="A0A919JDN4"/>